<reference evidence="2" key="1">
    <citation type="submission" date="2021-01" db="EMBL/GenBank/DDBJ databases">
        <title>Whole genome shotgun sequence of Actinoplanes ferrugineus NBRC 15555.</title>
        <authorList>
            <person name="Komaki H."/>
            <person name="Tamura T."/>
        </authorList>
    </citation>
    <scope>NUCLEOTIDE SEQUENCE</scope>
    <source>
        <strain evidence="2">NBRC 15555</strain>
    </source>
</reference>
<gene>
    <name evidence="2" type="ORF">Afe05nite_86320</name>
</gene>
<dbReference type="Proteomes" id="UP000598174">
    <property type="component" value="Unassembled WGS sequence"/>
</dbReference>
<evidence type="ECO:0000313" key="3">
    <source>
        <dbReference type="Proteomes" id="UP000598174"/>
    </source>
</evidence>
<proteinExistence type="predicted"/>
<name>A0A919JBI6_9ACTN</name>
<comment type="caution">
    <text evidence="2">The sequence shown here is derived from an EMBL/GenBank/DDBJ whole genome shotgun (WGS) entry which is preliminary data.</text>
</comment>
<dbReference type="EMBL" id="BOMM01000100">
    <property type="protein sequence ID" value="GIE16792.1"/>
    <property type="molecule type" value="Genomic_DNA"/>
</dbReference>
<feature type="compositionally biased region" description="Basic residues" evidence="1">
    <location>
        <begin position="109"/>
        <end position="119"/>
    </location>
</feature>
<sequence>MKGPAKDAYLANPWHASHPDHPVTPAMRPPTTAAVDLYARLDELRERFADAQRNDRAAIRLTAEAVALRLLIEGEMPSRVAERAPLSVAHLRVIARRAGLGPARPGPKLGHRARQKLPL</sequence>
<organism evidence="2 3">
    <name type="scientific">Paractinoplanes ferrugineus</name>
    <dbReference type="NCBI Taxonomy" id="113564"/>
    <lineage>
        <taxon>Bacteria</taxon>
        <taxon>Bacillati</taxon>
        <taxon>Actinomycetota</taxon>
        <taxon>Actinomycetes</taxon>
        <taxon>Micromonosporales</taxon>
        <taxon>Micromonosporaceae</taxon>
        <taxon>Paractinoplanes</taxon>
    </lineage>
</organism>
<dbReference type="AlphaFoldDB" id="A0A919JBI6"/>
<feature type="region of interest" description="Disordered" evidence="1">
    <location>
        <begin position="1"/>
        <end position="29"/>
    </location>
</feature>
<evidence type="ECO:0000313" key="2">
    <source>
        <dbReference type="EMBL" id="GIE16792.1"/>
    </source>
</evidence>
<accession>A0A919JBI6</accession>
<keyword evidence="3" id="KW-1185">Reference proteome</keyword>
<evidence type="ECO:0000256" key="1">
    <source>
        <dbReference type="SAM" id="MobiDB-lite"/>
    </source>
</evidence>
<protein>
    <submittedName>
        <fullName evidence="2">Uncharacterized protein</fullName>
    </submittedName>
</protein>
<feature type="region of interest" description="Disordered" evidence="1">
    <location>
        <begin position="99"/>
        <end position="119"/>
    </location>
</feature>